<keyword evidence="4" id="KW-0201">Cytochrome c-type biogenesis</keyword>
<accession>A0ABW1S506</accession>
<dbReference type="Proteomes" id="UP001596303">
    <property type="component" value="Unassembled WGS sequence"/>
</dbReference>
<gene>
    <name evidence="11" type="ORF">ACFQDM_01435</name>
</gene>
<reference evidence="12" key="1">
    <citation type="journal article" date="2019" name="Int. J. Syst. Evol. Microbiol.">
        <title>The Global Catalogue of Microorganisms (GCM) 10K type strain sequencing project: providing services to taxonomists for standard genome sequencing and annotation.</title>
        <authorList>
            <consortium name="The Broad Institute Genomics Platform"/>
            <consortium name="The Broad Institute Genome Sequencing Center for Infectious Disease"/>
            <person name="Wu L."/>
            <person name="Ma J."/>
        </authorList>
    </citation>
    <scope>NUCLEOTIDE SEQUENCE [LARGE SCALE GENOMIC DNA]</scope>
    <source>
        <strain evidence="12">CGMCC-1.15741</strain>
    </source>
</reference>
<feature type="transmembrane region" description="Helical" evidence="8">
    <location>
        <begin position="536"/>
        <end position="554"/>
    </location>
</feature>
<evidence type="ECO:0000256" key="7">
    <source>
        <dbReference type="ARBA" id="ARBA00023284"/>
    </source>
</evidence>
<evidence type="ECO:0000256" key="8">
    <source>
        <dbReference type="SAM" id="Phobius"/>
    </source>
</evidence>
<evidence type="ECO:0000256" key="1">
    <source>
        <dbReference type="ARBA" id="ARBA00004651"/>
    </source>
</evidence>
<evidence type="ECO:0000256" key="5">
    <source>
        <dbReference type="ARBA" id="ARBA00022989"/>
    </source>
</evidence>
<dbReference type="Pfam" id="PF02683">
    <property type="entry name" value="DsbD_TM"/>
    <property type="match status" value="1"/>
</dbReference>
<keyword evidence="5 8" id="KW-1133">Transmembrane helix</keyword>
<dbReference type="EMBL" id="JBHSSW010000002">
    <property type="protein sequence ID" value="MFC6196718.1"/>
    <property type="molecule type" value="Genomic_DNA"/>
</dbReference>
<dbReference type="SUPFAM" id="SSF52833">
    <property type="entry name" value="Thioredoxin-like"/>
    <property type="match status" value="1"/>
</dbReference>
<feature type="transmembrane region" description="Helical" evidence="8">
    <location>
        <begin position="512"/>
        <end position="530"/>
    </location>
</feature>
<keyword evidence="3 8" id="KW-0812">Transmembrane</keyword>
<dbReference type="PROSITE" id="PS51352">
    <property type="entry name" value="THIOREDOXIN_2"/>
    <property type="match status" value="1"/>
</dbReference>
<dbReference type="PANTHER" id="PTHR32234">
    <property type="entry name" value="THIOL:DISULFIDE INTERCHANGE PROTEIN DSBD"/>
    <property type="match status" value="1"/>
</dbReference>
<feature type="transmembrane region" description="Helical" evidence="8">
    <location>
        <begin position="307"/>
        <end position="336"/>
    </location>
</feature>
<evidence type="ECO:0000256" key="2">
    <source>
        <dbReference type="ARBA" id="ARBA00022475"/>
    </source>
</evidence>
<dbReference type="PROSITE" id="PS00194">
    <property type="entry name" value="THIOREDOXIN_1"/>
    <property type="match status" value="1"/>
</dbReference>
<feature type="chain" id="PRO_5046792877" evidence="9">
    <location>
        <begin position="24"/>
        <end position="715"/>
    </location>
</feature>
<evidence type="ECO:0000313" key="12">
    <source>
        <dbReference type="Proteomes" id="UP001596303"/>
    </source>
</evidence>
<keyword evidence="6 8" id="KW-0472">Membrane</keyword>
<feature type="transmembrane region" description="Helical" evidence="8">
    <location>
        <begin position="436"/>
        <end position="456"/>
    </location>
</feature>
<keyword evidence="9" id="KW-0732">Signal</keyword>
<dbReference type="InterPro" id="IPR036249">
    <property type="entry name" value="Thioredoxin-like_sf"/>
</dbReference>
<dbReference type="Pfam" id="PF11412">
    <property type="entry name" value="DsbD_N"/>
    <property type="match status" value="1"/>
</dbReference>
<evidence type="ECO:0000259" key="10">
    <source>
        <dbReference type="PROSITE" id="PS51352"/>
    </source>
</evidence>
<feature type="transmembrane region" description="Helical" evidence="8">
    <location>
        <begin position="357"/>
        <end position="381"/>
    </location>
</feature>
<dbReference type="CDD" id="cd02953">
    <property type="entry name" value="DsbDgamma"/>
    <property type="match status" value="1"/>
</dbReference>
<comment type="subcellular location">
    <subcellularLocation>
        <location evidence="1">Cell membrane</location>
        <topology evidence="1">Multi-pass membrane protein</topology>
    </subcellularLocation>
</comment>
<evidence type="ECO:0000256" key="9">
    <source>
        <dbReference type="SAM" id="SignalP"/>
    </source>
</evidence>
<evidence type="ECO:0000256" key="3">
    <source>
        <dbReference type="ARBA" id="ARBA00022692"/>
    </source>
</evidence>
<feature type="transmembrane region" description="Helical" evidence="8">
    <location>
        <begin position="393"/>
        <end position="415"/>
    </location>
</feature>
<evidence type="ECO:0000313" key="11">
    <source>
        <dbReference type="EMBL" id="MFC6196718.1"/>
    </source>
</evidence>
<dbReference type="Gene3D" id="3.40.30.10">
    <property type="entry name" value="Glutaredoxin"/>
    <property type="match status" value="1"/>
</dbReference>
<dbReference type="InterPro" id="IPR035671">
    <property type="entry name" value="DsbD_gamma"/>
</dbReference>
<dbReference type="InterPro" id="IPR003834">
    <property type="entry name" value="Cyt_c_assmbl_TM_dom"/>
</dbReference>
<sequence length="715" mass="75704">MSGRLSKLLAAIMLLLASAWPMAQALPRDAGRAVVDLIADHEAVAPGSTFRGALTLLIDDQWHVYWKNPGDSGLPPELIWDEATNVQTGEFLWPAPHPQPLEGLMNYGYSDKLVLPFEIQVPEDASGEVLLTGMAQYLICMDICIPEEAQVFLPVPVADTSVPNNATRADFAWAEQRVPTPLDGRAVIDRSAGNEWVLSVESDALNAALSADIEYVRFFPEDHQILHAPEQGLRKGDAGLALTLQEAEGLGGDGALAGVLVVAGTDKSRYAVELTAQPGSVISGTNDKAVGMTTGVQTPDSSAQLTVIGLLGFMAAALIGGLILNLMPCVLPVLFIKARGVLELAGHDDQSAVRRHGFFYLVGVVTCFLVLGGVLAVLRAAGEQVGLGFQLQYPAVVAGLALLIFVLGLNMMGIFHIGSSLMNVGSDLAAKRGGQGAFFTGLLAAFVGAPCVGPFLGAVTGILLTQSWLVILVVFLCLGIGMALPFALLGFFPGLVKSLPKPGAWMERLKQFFAFPLFLTAIWLLSVLGAQAGTGAIVLTIAAATAIVFGIWLLKTGSGENGSARIVKPVALLIALAAFVLPIVMLASTSQADAPVSSGSAEAYGEIWSTDRVTALREEGRPVFIDFTASWCVTCQVNKRTTLTTSKVQAAFEEENVAFLVADWTRRDKAIGQELAKHGRAGVPLYLYYPAGKESPVILPQILSPDLIVQTVQTN</sequence>
<keyword evidence="7" id="KW-0676">Redox-active center</keyword>
<dbReference type="InterPro" id="IPR013766">
    <property type="entry name" value="Thioredoxin_domain"/>
</dbReference>
<feature type="transmembrane region" description="Helical" evidence="8">
    <location>
        <begin position="566"/>
        <end position="587"/>
    </location>
</feature>
<feature type="signal peptide" evidence="9">
    <location>
        <begin position="1"/>
        <end position="23"/>
    </location>
</feature>
<keyword evidence="2" id="KW-1003">Cell membrane</keyword>
<keyword evidence="12" id="KW-1185">Reference proteome</keyword>
<protein>
    <submittedName>
        <fullName evidence="11">Protein-disulfide reductase DsbD family protein</fullName>
    </submittedName>
</protein>
<name>A0ABW1S506_9PROT</name>
<dbReference type="PANTHER" id="PTHR32234:SF3">
    <property type="entry name" value="SUPPRESSION OF COPPER SENSITIVITY PROTEIN"/>
    <property type="match status" value="1"/>
</dbReference>
<proteinExistence type="predicted"/>
<organism evidence="11 12">
    <name type="scientific">Ponticaulis profundi</name>
    <dbReference type="NCBI Taxonomy" id="2665222"/>
    <lineage>
        <taxon>Bacteria</taxon>
        <taxon>Pseudomonadati</taxon>
        <taxon>Pseudomonadota</taxon>
        <taxon>Alphaproteobacteria</taxon>
        <taxon>Hyphomonadales</taxon>
        <taxon>Hyphomonadaceae</taxon>
        <taxon>Ponticaulis</taxon>
    </lineage>
</organism>
<feature type="transmembrane region" description="Helical" evidence="8">
    <location>
        <begin position="468"/>
        <end position="492"/>
    </location>
</feature>
<evidence type="ECO:0000256" key="4">
    <source>
        <dbReference type="ARBA" id="ARBA00022748"/>
    </source>
</evidence>
<comment type="caution">
    <text evidence="11">The sequence shown here is derived from an EMBL/GenBank/DDBJ whole genome shotgun (WGS) entry which is preliminary data.</text>
</comment>
<feature type="domain" description="Thioredoxin" evidence="10">
    <location>
        <begin position="588"/>
        <end position="715"/>
    </location>
</feature>
<dbReference type="InterPro" id="IPR028250">
    <property type="entry name" value="DsbDN"/>
</dbReference>
<evidence type="ECO:0000256" key="6">
    <source>
        <dbReference type="ARBA" id="ARBA00023136"/>
    </source>
</evidence>
<dbReference type="InterPro" id="IPR017937">
    <property type="entry name" value="Thioredoxin_CS"/>
</dbReference>
<dbReference type="Pfam" id="PF13899">
    <property type="entry name" value="Thioredoxin_7"/>
    <property type="match status" value="1"/>
</dbReference>